<dbReference type="HOGENOM" id="CLU_2106709_0_0_0"/>
<accession>I0ID91</accession>
<feature type="signal peptide" evidence="1">
    <location>
        <begin position="1"/>
        <end position="22"/>
    </location>
</feature>
<keyword evidence="1" id="KW-0732">Signal</keyword>
<feature type="chain" id="PRO_5003629138" description="Lipoprotein SmpA/OmlA domain-containing protein" evidence="1">
    <location>
        <begin position="23"/>
        <end position="115"/>
    </location>
</feature>
<organism evidence="2 3">
    <name type="scientific">Phycisphaera mikurensis (strain NBRC 102666 / KCTC 22515 / FYK2301M01)</name>
    <dbReference type="NCBI Taxonomy" id="1142394"/>
    <lineage>
        <taxon>Bacteria</taxon>
        <taxon>Pseudomonadati</taxon>
        <taxon>Planctomycetota</taxon>
        <taxon>Phycisphaerae</taxon>
        <taxon>Phycisphaerales</taxon>
        <taxon>Phycisphaeraceae</taxon>
        <taxon>Phycisphaera</taxon>
    </lineage>
</organism>
<name>I0ID91_PHYMF</name>
<dbReference type="Proteomes" id="UP000007881">
    <property type="component" value="Chromosome"/>
</dbReference>
<protein>
    <recommendedName>
        <fullName evidence="4">Lipoprotein SmpA/OmlA domain-containing protein</fullName>
    </recommendedName>
</protein>
<dbReference type="EMBL" id="AP012338">
    <property type="protein sequence ID" value="BAM03229.1"/>
    <property type="molecule type" value="Genomic_DNA"/>
</dbReference>
<evidence type="ECO:0000313" key="2">
    <source>
        <dbReference type="EMBL" id="BAM03229.1"/>
    </source>
</evidence>
<evidence type="ECO:0008006" key="4">
    <source>
        <dbReference type="Google" id="ProtNLM"/>
    </source>
</evidence>
<reference evidence="2 3" key="1">
    <citation type="submission" date="2012-02" db="EMBL/GenBank/DDBJ databases">
        <title>Complete genome sequence of Phycisphaera mikurensis NBRC 102666.</title>
        <authorList>
            <person name="Ankai A."/>
            <person name="Hosoyama A."/>
            <person name="Terui Y."/>
            <person name="Sekine M."/>
            <person name="Fukai R."/>
            <person name="Kato Y."/>
            <person name="Nakamura S."/>
            <person name="Yamada-Narita S."/>
            <person name="Kawakoshi A."/>
            <person name="Fukunaga Y."/>
            <person name="Yamazaki S."/>
            <person name="Fujita N."/>
        </authorList>
    </citation>
    <scope>NUCLEOTIDE SEQUENCE [LARGE SCALE GENOMIC DNA]</scope>
    <source>
        <strain evidence="3">NBRC 102666 / KCTC 22515 / FYK2301M01</strain>
    </source>
</reference>
<dbReference type="KEGG" id="phm:PSMK_10700"/>
<evidence type="ECO:0000313" key="3">
    <source>
        <dbReference type="Proteomes" id="UP000007881"/>
    </source>
</evidence>
<sequence>MRTIAPTRRSALLPFVACLAVAALPACQTGGGGGDAAEEVVEDYAPRMGMTQEEIKAEYGGEPDIVTDRAAGGAVWKYHTNMGERFIPFNFGYRDRYDTITFDASGVVVDFTKER</sequence>
<gene>
    <name evidence="2" type="ordered locus">PSMK_10700</name>
</gene>
<dbReference type="RefSeq" id="WP_014436448.1">
    <property type="nucleotide sequence ID" value="NC_017080.1"/>
</dbReference>
<proteinExistence type="predicted"/>
<evidence type="ECO:0000256" key="1">
    <source>
        <dbReference type="SAM" id="SignalP"/>
    </source>
</evidence>
<keyword evidence="3" id="KW-1185">Reference proteome</keyword>
<dbReference type="AlphaFoldDB" id="I0ID91"/>